<gene>
    <name evidence="1" type="ORF">NCTC11647_01899</name>
</gene>
<evidence type="ECO:0000313" key="2">
    <source>
        <dbReference type="Proteomes" id="UP000251647"/>
    </source>
</evidence>
<reference evidence="1 2" key="1">
    <citation type="submission" date="2018-06" db="EMBL/GenBank/DDBJ databases">
        <authorList>
            <consortium name="Pathogen Informatics"/>
            <person name="Doyle S."/>
        </authorList>
    </citation>
    <scope>NUCLEOTIDE SEQUENCE [LARGE SCALE GENOMIC DNA]</scope>
    <source>
        <strain evidence="1 2">NCTC11647</strain>
    </source>
</reference>
<protein>
    <submittedName>
        <fullName evidence="1">Uncharacterized protein</fullName>
    </submittedName>
</protein>
<proteinExistence type="predicted"/>
<organism evidence="1 2">
    <name type="scientific">Photobacterium damselae</name>
    <dbReference type="NCBI Taxonomy" id="38293"/>
    <lineage>
        <taxon>Bacteria</taxon>
        <taxon>Pseudomonadati</taxon>
        <taxon>Pseudomonadota</taxon>
        <taxon>Gammaproteobacteria</taxon>
        <taxon>Vibrionales</taxon>
        <taxon>Vibrionaceae</taxon>
        <taxon>Photobacterium</taxon>
    </lineage>
</organism>
<dbReference type="AlphaFoldDB" id="A0A2X1WD16"/>
<dbReference type="Proteomes" id="UP000251647">
    <property type="component" value="Unassembled WGS sequence"/>
</dbReference>
<dbReference type="EMBL" id="UATL01000001">
    <property type="protein sequence ID" value="SPY28796.1"/>
    <property type="molecule type" value="Genomic_DNA"/>
</dbReference>
<accession>A0A2X1WD16</accession>
<name>A0A2X1WD16_PHODM</name>
<sequence>MHSNGVQLNPYCKIHEKINTEINNRNLIYFEFLNHPDLINN</sequence>
<evidence type="ECO:0000313" key="1">
    <source>
        <dbReference type="EMBL" id="SPY28796.1"/>
    </source>
</evidence>